<evidence type="ECO:0000313" key="7">
    <source>
        <dbReference type="EMBL" id="MTD17107.1"/>
    </source>
</evidence>
<keyword evidence="4 7" id="KW-0067">ATP-binding</keyword>
<dbReference type="PANTHER" id="PTHR43820:SF4">
    <property type="entry name" value="HIGH-AFFINITY BRANCHED-CHAIN AMINO ACID TRANSPORT ATP-BINDING PROTEIN LIVF"/>
    <property type="match status" value="1"/>
</dbReference>
<comment type="similarity">
    <text evidence="1">Belongs to the ABC transporter superfamily.</text>
</comment>
<dbReference type="PANTHER" id="PTHR43820">
    <property type="entry name" value="HIGH-AFFINITY BRANCHED-CHAIN AMINO ACID TRANSPORT ATP-BINDING PROTEIN LIVF"/>
    <property type="match status" value="1"/>
</dbReference>
<dbReference type="RefSeq" id="WP_154771100.1">
    <property type="nucleotide sequence ID" value="NZ_WLYK01000013.1"/>
</dbReference>
<evidence type="ECO:0000256" key="2">
    <source>
        <dbReference type="ARBA" id="ARBA00022448"/>
    </source>
</evidence>
<reference evidence="7 8" key="1">
    <citation type="submission" date="2019-11" db="EMBL/GenBank/DDBJ databases">
        <authorList>
            <person name="Jiang L.-Q."/>
        </authorList>
    </citation>
    <scope>NUCLEOTIDE SEQUENCE [LARGE SCALE GENOMIC DNA]</scope>
    <source>
        <strain evidence="7 8">YIM 132087</strain>
    </source>
</reference>
<sequence>MTVTVLLEAQGLSAGYAGRPVVKDLDLSVTQGQVVVLLGPNGAGKTTTLLALAGELPALQGSVALFGGPAPAGLHRRARSGVGFVTEERSVFMEMTVEENLRVGRADAGQALELFPELRPLLRRRAGLLSGGEQQMLTLGRALARTPRLLLIDELSLGLAPLVVARLLTAVRAAADDGVGVVLVEQHVEQAMRIADHVYVMQRGAVVLSGPTAEVADRVAEIEASYLEAAGPVAS</sequence>
<keyword evidence="8" id="KW-1185">Reference proteome</keyword>
<organism evidence="7 8">
    <name type="scientific">Nakamurella alba</name>
    <dbReference type="NCBI Taxonomy" id="2665158"/>
    <lineage>
        <taxon>Bacteria</taxon>
        <taxon>Bacillati</taxon>
        <taxon>Actinomycetota</taxon>
        <taxon>Actinomycetes</taxon>
        <taxon>Nakamurellales</taxon>
        <taxon>Nakamurellaceae</taxon>
        <taxon>Nakamurella</taxon>
    </lineage>
</organism>
<dbReference type="PROSITE" id="PS00211">
    <property type="entry name" value="ABC_TRANSPORTER_1"/>
    <property type="match status" value="1"/>
</dbReference>
<dbReference type="CDD" id="cd03224">
    <property type="entry name" value="ABC_TM1139_LivF_branched"/>
    <property type="match status" value="1"/>
</dbReference>
<proteinExistence type="inferred from homology"/>
<feature type="domain" description="ABC transporter" evidence="6">
    <location>
        <begin position="7"/>
        <end position="228"/>
    </location>
</feature>
<dbReference type="InterPro" id="IPR027417">
    <property type="entry name" value="P-loop_NTPase"/>
</dbReference>
<dbReference type="GO" id="GO:0015658">
    <property type="term" value="F:branched-chain amino acid transmembrane transporter activity"/>
    <property type="evidence" value="ECO:0007669"/>
    <property type="project" value="TreeGrafter"/>
</dbReference>
<dbReference type="SMART" id="SM00382">
    <property type="entry name" value="AAA"/>
    <property type="match status" value="1"/>
</dbReference>
<evidence type="ECO:0000256" key="4">
    <source>
        <dbReference type="ARBA" id="ARBA00022840"/>
    </source>
</evidence>
<name>A0A7K1FSH3_9ACTN</name>
<dbReference type="PROSITE" id="PS50893">
    <property type="entry name" value="ABC_TRANSPORTER_2"/>
    <property type="match status" value="1"/>
</dbReference>
<keyword evidence="5" id="KW-0029">Amino-acid transport</keyword>
<evidence type="ECO:0000256" key="5">
    <source>
        <dbReference type="ARBA" id="ARBA00022970"/>
    </source>
</evidence>
<dbReference type="EMBL" id="WLYK01000013">
    <property type="protein sequence ID" value="MTD17107.1"/>
    <property type="molecule type" value="Genomic_DNA"/>
</dbReference>
<dbReference type="GO" id="GO:0016887">
    <property type="term" value="F:ATP hydrolysis activity"/>
    <property type="evidence" value="ECO:0007669"/>
    <property type="project" value="InterPro"/>
</dbReference>
<dbReference type="AlphaFoldDB" id="A0A7K1FSH3"/>
<dbReference type="GO" id="GO:0015807">
    <property type="term" value="P:L-amino acid transport"/>
    <property type="evidence" value="ECO:0007669"/>
    <property type="project" value="TreeGrafter"/>
</dbReference>
<evidence type="ECO:0000313" key="8">
    <source>
        <dbReference type="Proteomes" id="UP000460221"/>
    </source>
</evidence>
<protein>
    <submittedName>
        <fullName evidence="7">ATP-binding cassette domain-containing protein</fullName>
    </submittedName>
</protein>
<evidence type="ECO:0000259" key="6">
    <source>
        <dbReference type="PROSITE" id="PS50893"/>
    </source>
</evidence>
<dbReference type="InterPro" id="IPR017871">
    <property type="entry name" value="ABC_transporter-like_CS"/>
</dbReference>
<dbReference type="Gene3D" id="3.40.50.300">
    <property type="entry name" value="P-loop containing nucleotide triphosphate hydrolases"/>
    <property type="match status" value="1"/>
</dbReference>
<accession>A0A7K1FSH3</accession>
<keyword evidence="2" id="KW-0813">Transport</keyword>
<dbReference type="InterPro" id="IPR003593">
    <property type="entry name" value="AAA+_ATPase"/>
</dbReference>
<dbReference type="Pfam" id="PF00005">
    <property type="entry name" value="ABC_tran"/>
    <property type="match status" value="1"/>
</dbReference>
<gene>
    <name evidence="7" type="ORF">GIS00_24530</name>
</gene>
<keyword evidence="3" id="KW-0547">Nucleotide-binding</keyword>
<dbReference type="Proteomes" id="UP000460221">
    <property type="component" value="Unassembled WGS sequence"/>
</dbReference>
<evidence type="ECO:0000256" key="3">
    <source>
        <dbReference type="ARBA" id="ARBA00022741"/>
    </source>
</evidence>
<dbReference type="GO" id="GO:0005524">
    <property type="term" value="F:ATP binding"/>
    <property type="evidence" value="ECO:0007669"/>
    <property type="project" value="UniProtKB-KW"/>
</dbReference>
<evidence type="ECO:0000256" key="1">
    <source>
        <dbReference type="ARBA" id="ARBA00005417"/>
    </source>
</evidence>
<dbReference type="InterPro" id="IPR052156">
    <property type="entry name" value="BCAA_Transport_ATP-bd_LivF"/>
</dbReference>
<comment type="caution">
    <text evidence="7">The sequence shown here is derived from an EMBL/GenBank/DDBJ whole genome shotgun (WGS) entry which is preliminary data.</text>
</comment>
<dbReference type="SUPFAM" id="SSF52540">
    <property type="entry name" value="P-loop containing nucleoside triphosphate hydrolases"/>
    <property type="match status" value="1"/>
</dbReference>
<dbReference type="InterPro" id="IPR003439">
    <property type="entry name" value="ABC_transporter-like_ATP-bd"/>
</dbReference>